<evidence type="ECO:0000313" key="2">
    <source>
        <dbReference type="EMBL" id="KEY72617.1"/>
    </source>
</evidence>
<dbReference type="InterPro" id="IPR006674">
    <property type="entry name" value="HD_domain"/>
</dbReference>
<proteinExistence type="predicted"/>
<dbReference type="OrthoDB" id="2378324at2759"/>
<protein>
    <recommendedName>
        <fullName evidence="1">HD domain-containing protein</fullName>
    </recommendedName>
</protein>
<gene>
    <name evidence="2" type="ORF">S7711_06253</name>
</gene>
<dbReference type="PANTHER" id="PTHR35569">
    <property type="entry name" value="CYANAMIDE HYDRATASE DDI2-RELATED"/>
    <property type="match status" value="1"/>
</dbReference>
<sequence>MSAQEELETSVVFPPMPTSGVVFPRSDIAVAAFAYSKKHTSAAVYNHAVRSAYWALILAKKHPSYNQDDPSVPRINLETVVLSCIFHDMGWSENPELVTKDIRFEVDGANVAKKFVQEYISSKNGAGFSCAGSEDLEKQWDARRIDAVWYAIALHTTASIGAHASPEIALVNAGIYADFQGPRMAPAGVISEAEYLEVVRAFPLAGFGQEGVKEIICGLCRDKPSTTYDNFTAGFGMRYGYDGRGGGKEEYTRLWEQNQPLDMLLRGLSYLENLVINQASKSD</sequence>
<dbReference type="InterPro" id="IPR003607">
    <property type="entry name" value="HD/PDEase_dom"/>
</dbReference>
<feature type="domain" description="HD" evidence="1">
    <location>
        <begin position="44"/>
        <end position="162"/>
    </location>
</feature>
<dbReference type="CDD" id="cd00077">
    <property type="entry name" value="HDc"/>
    <property type="match status" value="1"/>
</dbReference>
<dbReference type="Pfam" id="PF01966">
    <property type="entry name" value="HD"/>
    <property type="match status" value="1"/>
</dbReference>
<accession>A0A084B4Y8</accession>
<dbReference type="SUPFAM" id="SSF109604">
    <property type="entry name" value="HD-domain/PDEase-like"/>
    <property type="match status" value="1"/>
</dbReference>
<dbReference type="HOGENOM" id="CLU_070871_1_0_1"/>
<evidence type="ECO:0000259" key="1">
    <source>
        <dbReference type="Pfam" id="PF01966"/>
    </source>
</evidence>
<dbReference type="Gene3D" id="1.10.3210.10">
    <property type="entry name" value="Hypothetical protein af1432"/>
    <property type="match status" value="1"/>
</dbReference>
<evidence type="ECO:0000313" key="3">
    <source>
        <dbReference type="Proteomes" id="UP000028045"/>
    </source>
</evidence>
<dbReference type="EMBL" id="KL648054">
    <property type="protein sequence ID" value="KEY72617.1"/>
    <property type="molecule type" value="Genomic_DNA"/>
</dbReference>
<dbReference type="PANTHER" id="PTHR35569:SF1">
    <property type="entry name" value="CYANAMIDE HYDRATASE DDI2-RELATED"/>
    <property type="match status" value="1"/>
</dbReference>
<organism evidence="2 3">
    <name type="scientific">Stachybotrys chartarum (strain CBS 109288 / IBT 7711)</name>
    <name type="common">Toxic black mold</name>
    <name type="synonym">Stilbospora chartarum</name>
    <dbReference type="NCBI Taxonomy" id="1280523"/>
    <lineage>
        <taxon>Eukaryota</taxon>
        <taxon>Fungi</taxon>
        <taxon>Dikarya</taxon>
        <taxon>Ascomycota</taxon>
        <taxon>Pezizomycotina</taxon>
        <taxon>Sordariomycetes</taxon>
        <taxon>Hypocreomycetidae</taxon>
        <taxon>Hypocreales</taxon>
        <taxon>Stachybotryaceae</taxon>
        <taxon>Stachybotrys</taxon>
    </lineage>
</organism>
<keyword evidence="3" id="KW-1185">Reference proteome</keyword>
<dbReference type="Proteomes" id="UP000028045">
    <property type="component" value="Unassembled WGS sequence"/>
</dbReference>
<reference evidence="2 3" key="1">
    <citation type="journal article" date="2014" name="BMC Genomics">
        <title>Comparative genome sequencing reveals chemotype-specific gene clusters in the toxigenic black mold Stachybotrys.</title>
        <authorList>
            <person name="Semeiks J."/>
            <person name="Borek D."/>
            <person name="Otwinowski Z."/>
            <person name="Grishin N.V."/>
        </authorList>
    </citation>
    <scope>NUCLEOTIDE SEQUENCE [LARGE SCALE GENOMIC DNA]</scope>
    <source>
        <strain evidence="3">CBS 109288 / IBT 7711</strain>
    </source>
</reference>
<dbReference type="AlphaFoldDB" id="A0A084B4Y8"/>
<name>A0A084B4Y8_STACB</name>